<name>M7YQQ3_TRIUA</name>
<proteinExistence type="predicted"/>
<gene>
    <name evidence="1" type="ORF">TRIUR3_13956</name>
</gene>
<reference evidence="1" key="1">
    <citation type="journal article" date="2013" name="Nature">
        <title>Draft genome of the wheat A-genome progenitor Triticum urartu.</title>
        <authorList>
            <person name="Ling H.Q."/>
            <person name="Zhao S."/>
            <person name="Liu D."/>
            <person name="Wang J."/>
            <person name="Sun H."/>
            <person name="Zhang C."/>
            <person name="Fan H."/>
            <person name="Li D."/>
            <person name="Dong L."/>
            <person name="Tao Y."/>
            <person name="Gao C."/>
            <person name="Wu H."/>
            <person name="Li Y."/>
            <person name="Cui Y."/>
            <person name="Guo X."/>
            <person name="Zheng S."/>
            <person name="Wang B."/>
            <person name="Yu K."/>
            <person name="Liang Q."/>
            <person name="Yang W."/>
            <person name="Lou X."/>
            <person name="Chen J."/>
            <person name="Feng M."/>
            <person name="Jian J."/>
            <person name="Zhang X."/>
            <person name="Luo G."/>
            <person name="Jiang Y."/>
            <person name="Liu J."/>
            <person name="Wang Z."/>
            <person name="Sha Y."/>
            <person name="Zhang B."/>
            <person name="Wu H."/>
            <person name="Tang D."/>
            <person name="Shen Q."/>
            <person name="Xue P."/>
            <person name="Zou S."/>
            <person name="Wang X."/>
            <person name="Liu X."/>
            <person name="Wang F."/>
            <person name="Yang Y."/>
            <person name="An X."/>
            <person name="Dong Z."/>
            <person name="Zhang K."/>
            <person name="Zhang X."/>
            <person name="Luo M.C."/>
            <person name="Dvorak J."/>
            <person name="Tong Y."/>
            <person name="Wang J."/>
            <person name="Yang H."/>
            <person name="Li Z."/>
            <person name="Wang D."/>
            <person name="Zhang A."/>
            <person name="Wang J."/>
        </authorList>
    </citation>
    <scope>NUCLEOTIDE SEQUENCE</scope>
</reference>
<dbReference type="EMBL" id="KD244443">
    <property type="protein sequence ID" value="EMS49346.1"/>
    <property type="molecule type" value="Genomic_DNA"/>
</dbReference>
<accession>M7YQQ3</accession>
<sequence>MAWPSAGGRAGCCQRERHPSLLLGERWHFFQARYFVGEDEINLLQDGVETLHLCVAAAELQVLCTTDFDPISEISLMKALLNPINMYLLKDSAGSARATEEHHSRVGLGGRRITKFYV</sequence>
<organism evidence="1">
    <name type="scientific">Triticum urartu</name>
    <name type="common">Red wild einkorn</name>
    <name type="synonym">Crithodium urartu</name>
    <dbReference type="NCBI Taxonomy" id="4572"/>
    <lineage>
        <taxon>Eukaryota</taxon>
        <taxon>Viridiplantae</taxon>
        <taxon>Streptophyta</taxon>
        <taxon>Embryophyta</taxon>
        <taxon>Tracheophyta</taxon>
        <taxon>Spermatophyta</taxon>
        <taxon>Magnoliopsida</taxon>
        <taxon>Liliopsida</taxon>
        <taxon>Poales</taxon>
        <taxon>Poaceae</taxon>
        <taxon>BOP clade</taxon>
        <taxon>Pooideae</taxon>
        <taxon>Triticodae</taxon>
        <taxon>Triticeae</taxon>
        <taxon>Triticinae</taxon>
        <taxon>Triticum</taxon>
    </lineage>
</organism>
<protein>
    <submittedName>
        <fullName evidence="1">Uncharacterized protein</fullName>
    </submittedName>
</protein>
<dbReference type="AlphaFoldDB" id="M7YQQ3"/>
<evidence type="ECO:0000313" key="1">
    <source>
        <dbReference type="EMBL" id="EMS49346.1"/>
    </source>
</evidence>